<proteinExistence type="predicted"/>
<dbReference type="SMART" id="SM00342">
    <property type="entry name" value="HTH_ARAC"/>
    <property type="match status" value="1"/>
</dbReference>
<gene>
    <name evidence="6" type="ORF">GC093_16390</name>
</gene>
<dbReference type="AlphaFoldDB" id="A0A972H212"/>
<feature type="domain" description="HTH araC/xylS-type" evidence="5">
    <location>
        <begin position="673"/>
        <end position="772"/>
    </location>
</feature>
<keyword evidence="4" id="KW-0812">Transmembrane</keyword>
<dbReference type="Pfam" id="PF17853">
    <property type="entry name" value="GGDEF_2"/>
    <property type="match status" value="1"/>
</dbReference>
<keyword evidence="4" id="KW-0472">Membrane</keyword>
<evidence type="ECO:0000256" key="3">
    <source>
        <dbReference type="ARBA" id="ARBA00023163"/>
    </source>
</evidence>
<name>A0A972H212_9BACL</name>
<sequence length="772" mass="88451">MEGTLMWNVKRNRTGSKGIFLRLLVPNMLLLLLPLLVGWVIYNKTLIEMEKEVTASNMNLLQQSRDIMDRRLSEIASIAVQLAGDTRIMQFTTITEPFEGANTYRIMETRKSIYNYSLSNNFIFNYFIFYKNSGIVLADSSTYLLPDFQKYFKYANMDAQTWKNLFVGDQYHRRVLPAQEVTVNGIRYSLLTYIQTLGYPGFSQGSVAITVDNREVQKLLGGLELSGGGWAYIINETGDVISSVSSGDSSFWIDRSSLAGKHGSVMQDIGGQMMMVTYTTSSYNGWTYLVAQPAYVVLKKVLYIKKITFTFAFVFLAVGLLIAYLIAYRNSRPLRNIMETIVEKTNGDGYYGSDAYRFIRDTVSQLIDNNQELQKKMEKQAPLVQAALFERLLKGEYVAHKEISILLQHVGIEMRGKYFLAAILQLRGYDSGLDRDVLEELDVKRIMVKDILRDEMGANVHWHDVAEDQIALLIAFNSNNPEDRRAYIEEVIGNVSDIISTRLNMTTRFGVGDTHEDLLNVSRSYEEAKRSLEYLSWRNMNGIMRFEELPQENNGYYYPSDLEHRMSNLAKAGEQEAVASLLEELHEINFEERRLSVPMLRLFMNEMWGTVVKLLPQVGVEEGAALEQMKPFSADTASYDGLEKNYRSLVSVYFQVCEFVNDHKKSQNVQLQEKILELLHESYAQTELCLDSVAEKMNISKGYLSQFFKEQTGVNFSDYLEELRMTHAKKLLSTTQLPVYEIAQQVGYSSSNTFCRAFKRINAVSTSEYRRL</sequence>
<evidence type="ECO:0000259" key="5">
    <source>
        <dbReference type="PROSITE" id="PS01124"/>
    </source>
</evidence>
<feature type="transmembrane region" description="Helical" evidence="4">
    <location>
        <begin position="20"/>
        <end position="42"/>
    </location>
</feature>
<evidence type="ECO:0000256" key="2">
    <source>
        <dbReference type="ARBA" id="ARBA00023125"/>
    </source>
</evidence>
<dbReference type="PROSITE" id="PS01124">
    <property type="entry name" value="HTH_ARAC_FAMILY_2"/>
    <property type="match status" value="1"/>
</dbReference>
<dbReference type="Gene3D" id="3.30.450.20">
    <property type="entry name" value="PAS domain"/>
    <property type="match status" value="1"/>
</dbReference>
<accession>A0A972H212</accession>
<keyword evidence="2" id="KW-0238">DNA-binding</keyword>
<evidence type="ECO:0000313" key="7">
    <source>
        <dbReference type="Proteomes" id="UP000641588"/>
    </source>
</evidence>
<dbReference type="GO" id="GO:0003700">
    <property type="term" value="F:DNA-binding transcription factor activity"/>
    <property type="evidence" value="ECO:0007669"/>
    <property type="project" value="InterPro"/>
</dbReference>
<feature type="transmembrane region" description="Helical" evidence="4">
    <location>
        <begin position="307"/>
        <end position="328"/>
    </location>
</feature>
<dbReference type="InterPro" id="IPR041522">
    <property type="entry name" value="CdaR_GGDEF"/>
</dbReference>
<keyword evidence="3" id="KW-0804">Transcription</keyword>
<dbReference type="Pfam" id="PF12833">
    <property type="entry name" value="HTH_18"/>
    <property type="match status" value="1"/>
</dbReference>
<dbReference type="InterPro" id="IPR018060">
    <property type="entry name" value="HTH_AraC"/>
</dbReference>
<evidence type="ECO:0000256" key="4">
    <source>
        <dbReference type="SAM" id="Phobius"/>
    </source>
</evidence>
<evidence type="ECO:0000313" key="6">
    <source>
        <dbReference type="EMBL" id="NOU94786.1"/>
    </source>
</evidence>
<keyword evidence="1" id="KW-0805">Transcription regulation</keyword>
<dbReference type="PANTHER" id="PTHR43280:SF2">
    <property type="entry name" value="HTH-TYPE TRANSCRIPTIONAL REGULATOR EXSA"/>
    <property type="match status" value="1"/>
</dbReference>
<dbReference type="GO" id="GO:0043565">
    <property type="term" value="F:sequence-specific DNA binding"/>
    <property type="evidence" value="ECO:0007669"/>
    <property type="project" value="InterPro"/>
</dbReference>
<dbReference type="Gene3D" id="1.10.10.60">
    <property type="entry name" value="Homeodomain-like"/>
    <property type="match status" value="2"/>
</dbReference>
<keyword evidence="4" id="KW-1133">Transmembrane helix</keyword>
<dbReference type="SUPFAM" id="SSF46689">
    <property type="entry name" value="Homeodomain-like"/>
    <property type="match status" value="1"/>
</dbReference>
<protein>
    <submittedName>
        <fullName evidence="6">Helix-turn-helix domain-containing protein</fullName>
    </submittedName>
</protein>
<comment type="caution">
    <text evidence="6">The sequence shown here is derived from an EMBL/GenBank/DDBJ whole genome shotgun (WGS) entry which is preliminary data.</text>
</comment>
<keyword evidence="7" id="KW-1185">Reference proteome</keyword>
<dbReference type="PANTHER" id="PTHR43280">
    <property type="entry name" value="ARAC-FAMILY TRANSCRIPTIONAL REGULATOR"/>
    <property type="match status" value="1"/>
</dbReference>
<dbReference type="Proteomes" id="UP000641588">
    <property type="component" value="Unassembled WGS sequence"/>
</dbReference>
<organism evidence="6 7">
    <name type="scientific">Paenibacillus foliorum</name>
    <dbReference type="NCBI Taxonomy" id="2654974"/>
    <lineage>
        <taxon>Bacteria</taxon>
        <taxon>Bacillati</taxon>
        <taxon>Bacillota</taxon>
        <taxon>Bacilli</taxon>
        <taxon>Bacillales</taxon>
        <taxon>Paenibacillaceae</taxon>
        <taxon>Paenibacillus</taxon>
    </lineage>
</organism>
<evidence type="ECO:0000256" key="1">
    <source>
        <dbReference type="ARBA" id="ARBA00023015"/>
    </source>
</evidence>
<dbReference type="EMBL" id="WHOD01000065">
    <property type="protein sequence ID" value="NOU94786.1"/>
    <property type="molecule type" value="Genomic_DNA"/>
</dbReference>
<reference evidence="6" key="1">
    <citation type="submission" date="2019-10" db="EMBL/GenBank/DDBJ databases">
        <title>Description of Paenibacillus glebae sp. nov.</title>
        <authorList>
            <person name="Carlier A."/>
            <person name="Qi S."/>
        </authorList>
    </citation>
    <scope>NUCLEOTIDE SEQUENCE</scope>
    <source>
        <strain evidence="6">LMG 31456</strain>
    </source>
</reference>
<dbReference type="InterPro" id="IPR009057">
    <property type="entry name" value="Homeodomain-like_sf"/>
</dbReference>